<feature type="binding site" evidence="5">
    <location>
        <position position="212"/>
    </location>
    <ligand>
        <name>FAD</name>
        <dbReference type="ChEBI" id="CHEBI:57692"/>
    </ligand>
</feature>
<feature type="binding site" evidence="4">
    <location>
        <position position="169"/>
    </location>
    <ligand>
        <name>substrate</name>
    </ligand>
</feature>
<sequence>MPAKTGKEYIERLKQANNNIYIHGERVNDVTEHAAFKNVIQSMAKLYDLQYEKEDKLLYKSPTTGDKVGMTFLQPKTIDDLIARRMAMTEWAKVSGGMMGRSPDYLNAEVMAMGVAYDFFSEGDPTLALIGGIIGTRGYDFFSEGDPTLAENAKNYYEYARENDISLTHTLIHPQVNRAKAQHEQKDANVALHLVEKNKDGIIVDGIRLLATQGGITDEILVFPSTVKKAGELDDPYSLAFAIPNNTPGLKFISRESFDYGKNQWDHPLSSRFEEGDAIVSFENVFVPWNRVFVCGNSSICNRTFRETNAVVHMAHQVVAKNIVKTEFLLGLALSVMDAIGIDQFQHVQDKGTEIMLALETMRSHLYRAEHNAKLDKWGTMTPDYAALDAARNWYPRVYPRLVEILRILGASGLMGIPTQADFQNEDIGALIDRGLQGKNLEGYERVQLFRLAWDMTMSAFGSRQMHYEYYFFGDPIRMGMTYFEGYEKEPYKEIIRDFLGQVKSDKSSFLNV</sequence>
<evidence type="ECO:0000259" key="6">
    <source>
        <dbReference type="Pfam" id="PF03241"/>
    </source>
</evidence>
<dbReference type="InterPro" id="IPR036250">
    <property type="entry name" value="AcylCo_DH-like_C"/>
</dbReference>
<dbReference type="InterPro" id="IPR046373">
    <property type="entry name" value="Acyl-CoA_Oxase/DH_mid-dom_sf"/>
</dbReference>
<feature type="binding site" evidence="5">
    <location>
        <begin position="175"/>
        <end position="178"/>
    </location>
    <ligand>
        <name>FAD</name>
        <dbReference type="ChEBI" id="CHEBI:57692"/>
    </ligand>
</feature>
<evidence type="ECO:0000313" key="9">
    <source>
        <dbReference type="Proteomes" id="UP000075666"/>
    </source>
</evidence>
<dbReference type="Pfam" id="PF11794">
    <property type="entry name" value="HpaB_N"/>
    <property type="match status" value="1"/>
</dbReference>
<dbReference type="GO" id="GO:0010124">
    <property type="term" value="P:phenylacetate catabolic process"/>
    <property type="evidence" value="ECO:0007669"/>
    <property type="project" value="InterPro"/>
</dbReference>
<dbReference type="NCBIfam" id="TIGR02309">
    <property type="entry name" value="HpaB-1"/>
    <property type="match status" value="1"/>
</dbReference>
<dbReference type="OrthoDB" id="9785230at2"/>
<dbReference type="Gene3D" id="1.20.140.10">
    <property type="entry name" value="Butyryl-CoA Dehydrogenase, subunit A, domain 3"/>
    <property type="match status" value="1"/>
</dbReference>
<dbReference type="GO" id="GO:0052881">
    <property type="term" value="F:4-hydroxyphenylacetate 3-monooxygenase activity"/>
    <property type="evidence" value="ECO:0007669"/>
    <property type="project" value="UniProtKB-EC"/>
</dbReference>
<reference evidence="8 9" key="1">
    <citation type="submission" date="2016-01" db="EMBL/GenBank/DDBJ databases">
        <title>Genome Sequences of Twelve Sporeforming Bacillus Species Isolated from Foods.</title>
        <authorList>
            <person name="Berendsen E.M."/>
            <person name="Wells-Bennik M.H."/>
            <person name="Krawcyk A.O."/>
            <person name="De Jong A."/>
            <person name="Holsappel S."/>
            <person name="Eijlander R.T."/>
            <person name="Kuipers O.P."/>
        </authorList>
    </citation>
    <scope>NUCLEOTIDE SEQUENCE [LARGE SCALE GENOMIC DNA]</scope>
    <source>
        <strain evidence="8 9">B4102</strain>
    </source>
</reference>
<feature type="binding site" evidence="5">
    <location>
        <begin position="475"/>
        <end position="478"/>
    </location>
    <ligand>
        <name>FAD</name>
        <dbReference type="ChEBI" id="CHEBI:57692"/>
    </ligand>
</feature>
<dbReference type="PANTHER" id="PTHR36117:SF3">
    <property type="entry name" value="4-HYDROXYPHENYLACETATE 3-MONOOXYGENASE-RELATED"/>
    <property type="match status" value="1"/>
</dbReference>
<dbReference type="Gene3D" id="1.10.3140.10">
    <property type="entry name" value="4-hydroxybutyryl-coa dehydratase, domain 1"/>
    <property type="match status" value="1"/>
</dbReference>
<dbReference type="InterPro" id="IPR024719">
    <property type="entry name" value="HpaB/PvcC/4-BUDH_C"/>
</dbReference>
<feature type="binding site" evidence="4">
    <location>
        <begin position="225"/>
        <end position="226"/>
    </location>
    <ligand>
        <name>substrate</name>
    </ligand>
</feature>
<proteinExistence type="predicted"/>
<dbReference type="Pfam" id="PF03241">
    <property type="entry name" value="HpaB"/>
    <property type="match status" value="1"/>
</dbReference>
<evidence type="ECO:0000259" key="7">
    <source>
        <dbReference type="Pfam" id="PF11794"/>
    </source>
</evidence>
<dbReference type="GO" id="GO:0016627">
    <property type="term" value="F:oxidoreductase activity, acting on the CH-CH group of donors"/>
    <property type="evidence" value="ECO:0007669"/>
    <property type="project" value="InterPro"/>
</dbReference>
<evidence type="ECO:0000256" key="2">
    <source>
        <dbReference type="ARBA" id="ARBA00022827"/>
    </source>
</evidence>
<keyword evidence="1" id="KW-0285">Flavoprotein</keyword>
<dbReference type="RefSeq" id="WP_066235263.1">
    <property type="nucleotide sequence ID" value="NZ_LQYN01000110.1"/>
</dbReference>
<dbReference type="PIRSF" id="PIRSF000331">
    <property type="entry name" value="HpaA_HpaB"/>
    <property type="match status" value="1"/>
</dbReference>
<dbReference type="EC" id="1.14.14.9" evidence="8"/>
<keyword evidence="8" id="KW-0503">Monooxygenase</keyword>
<dbReference type="Gene3D" id="2.40.110.10">
    <property type="entry name" value="Butyryl-CoA Dehydrogenase, subunit A, domain 2"/>
    <property type="match status" value="1"/>
</dbReference>
<dbReference type="SUPFAM" id="SSF56645">
    <property type="entry name" value="Acyl-CoA dehydrogenase NM domain-like"/>
    <property type="match status" value="1"/>
</dbReference>
<feature type="domain" description="HpaB/PvcC/4-BUDH C-terminal" evidence="6">
    <location>
        <begin position="301"/>
        <end position="501"/>
    </location>
</feature>
<protein>
    <submittedName>
        <fullName evidence="8">4-hydroxyphenylacetate 3-monooxygenase</fullName>
        <ecNumber evidence="8">1.14.14.9</ecNumber>
    </submittedName>
</protein>
<evidence type="ECO:0000256" key="3">
    <source>
        <dbReference type="ARBA" id="ARBA00023002"/>
    </source>
</evidence>
<keyword evidence="9" id="KW-1185">Reference proteome</keyword>
<dbReference type="AlphaFoldDB" id="A0A150KKZ7"/>
<dbReference type="PANTHER" id="PTHR36117">
    <property type="entry name" value="4-HYDROXYPHENYLACETATE 3-MONOOXYGENASE-RELATED"/>
    <property type="match status" value="1"/>
</dbReference>
<dbReference type="InterPro" id="IPR024674">
    <property type="entry name" value="HpaB/PvcC/4-BUDH_N"/>
</dbReference>
<evidence type="ECO:0000256" key="5">
    <source>
        <dbReference type="PIRSR" id="PIRSR000331-2"/>
    </source>
</evidence>
<feature type="binding site" evidence="4">
    <location>
        <begin position="101"/>
        <end position="105"/>
    </location>
    <ligand>
        <name>substrate</name>
    </ligand>
</feature>
<dbReference type="InterPro" id="IPR009100">
    <property type="entry name" value="AcylCoA_DH/oxidase_NM_dom_sf"/>
</dbReference>
<dbReference type="InterPro" id="IPR004925">
    <property type="entry name" value="HpaB/PvcC/4-BUDH"/>
</dbReference>
<dbReference type="STRING" id="46224.B4102_3726"/>
<keyword evidence="3 8" id="KW-0560">Oxidoreductase</keyword>
<gene>
    <name evidence="8" type="ORF">B4102_3726</name>
</gene>
<keyword evidence="2 5" id="KW-0274">FAD</keyword>
<dbReference type="PATRIC" id="fig|46224.3.peg.563"/>
<evidence type="ECO:0000256" key="4">
    <source>
        <dbReference type="PIRSR" id="PIRSR000331-1"/>
    </source>
</evidence>
<dbReference type="EMBL" id="LQYN01000110">
    <property type="protein sequence ID" value="KYC92507.1"/>
    <property type="molecule type" value="Genomic_DNA"/>
</dbReference>
<dbReference type="InterPro" id="IPR012687">
    <property type="entry name" value="HpaB_Deino-type"/>
</dbReference>
<accession>A0A150KKZ7</accession>
<name>A0A150KKZ7_9BACI</name>
<comment type="caution">
    <text evidence="8">The sequence shown here is derived from an EMBL/GenBank/DDBJ whole genome shotgun (WGS) entry which is preliminary data.</text>
</comment>
<feature type="binding site" evidence="5">
    <location>
        <begin position="169"/>
        <end position="171"/>
    </location>
    <ligand>
        <name>FAD</name>
        <dbReference type="ChEBI" id="CHEBI:57692"/>
    </ligand>
</feature>
<evidence type="ECO:0000256" key="1">
    <source>
        <dbReference type="ARBA" id="ARBA00022630"/>
    </source>
</evidence>
<organism evidence="8 9">
    <name type="scientific">Heyndrickxia sporothermodurans</name>
    <dbReference type="NCBI Taxonomy" id="46224"/>
    <lineage>
        <taxon>Bacteria</taxon>
        <taxon>Bacillati</taxon>
        <taxon>Bacillota</taxon>
        <taxon>Bacilli</taxon>
        <taxon>Bacillales</taxon>
        <taxon>Bacillaceae</taxon>
        <taxon>Heyndrickxia</taxon>
    </lineage>
</organism>
<dbReference type="GO" id="GO:0050660">
    <property type="term" value="F:flavin adenine dinucleotide binding"/>
    <property type="evidence" value="ECO:0007669"/>
    <property type="project" value="InterPro"/>
</dbReference>
<evidence type="ECO:0000313" key="8">
    <source>
        <dbReference type="EMBL" id="KYC92507.1"/>
    </source>
</evidence>
<dbReference type="Proteomes" id="UP000075666">
    <property type="component" value="Unassembled WGS sequence"/>
</dbReference>
<feature type="domain" description="HpaB/PvcC/4-BUDH N-terminal" evidence="7">
    <location>
        <begin position="5"/>
        <end position="294"/>
    </location>
</feature>
<dbReference type="SUPFAM" id="SSF47203">
    <property type="entry name" value="Acyl-CoA dehydrogenase C-terminal domain-like"/>
    <property type="match status" value="1"/>
</dbReference>